<evidence type="ECO:0000313" key="2">
    <source>
        <dbReference type="EMBL" id="MFC4584964.1"/>
    </source>
</evidence>
<organism evidence="2 3">
    <name type="scientific">Sphaerisporangium corydalis</name>
    <dbReference type="NCBI Taxonomy" id="1441875"/>
    <lineage>
        <taxon>Bacteria</taxon>
        <taxon>Bacillati</taxon>
        <taxon>Actinomycetota</taxon>
        <taxon>Actinomycetes</taxon>
        <taxon>Streptosporangiales</taxon>
        <taxon>Streptosporangiaceae</taxon>
        <taxon>Sphaerisporangium</taxon>
    </lineage>
</organism>
<protein>
    <submittedName>
        <fullName evidence="2">Uncharacterized protein</fullName>
    </submittedName>
</protein>
<evidence type="ECO:0000256" key="1">
    <source>
        <dbReference type="SAM" id="Phobius"/>
    </source>
</evidence>
<keyword evidence="3" id="KW-1185">Reference proteome</keyword>
<dbReference type="Proteomes" id="UP001595891">
    <property type="component" value="Unassembled WGS sequence"/>
</dbReference>
<keyword evidence="1" id="KW-0472">Membrane</keyword>
<keyword evidence="1" id="KW-0812">Transmembrane</keyword>
<name>A0ABV9E9J8_9ACTN</name>
<feature type="transmembrane region" description="Helical" evidence="1">
    <location>
        <begin position="12"/>
        <end position="33"/>
    </location>
</feature>
<keyword evidence="1" id="KW-1133">Transmembrane helix</keyword>
<reference evidence="3" key="1">
    <citation type="journal article" date="2019" name="Int. J. Syst. Evol. Microbiol.">
        <title>The Global Catalogue of Microorganisms (GCM) 10K type strain sequencing project: providing services to taxonomists for standard genome sequencing and annotation.</title>
        <authorList>
            <consortium name="The Broad Institute Genomics Platform"/>
            <consortium name="The Broad Institute Genome Sequencing Center for Infectious Disease"/>
            <person name="Wu L."/>
            <person name="Ma J."/>
        </authorList>
    </citation>
    <scope>NUCLEOTIDE SEQUENCE [LARGE SCALE GENOMIC DNA]</scope>
    <source>
        <strain evidence="3">CCUG 49560</strain>
    </source>
</reference>
<dbReference type="EMBL" id="JBHSFN010000001">
    <property type="protein sequence ID" value="MFC4584964.1"/>
    <property type="molecule type" value="Genomic_DNA"/>
</dbReference>
<gene>
    <name evidence="2" type="ORF">ACFO8L_02685</name>
</gene>
<accession>A0ABV9E9J8</accession>
<evidence type="ECO:0000313" key="3">
    <source>
        <dbReference type="Proteomes" id="UP001595891"/>
    </source>
</evidence>
<proteinExistence type="predicted"/>
<dbReference type="RefSeq" id="WP_262841000.1">
    <property type="nucleotide sequence ID" value="NZ_JANZYP010000003.1"/>
</dbReference>
<sequence>MNLDRISESTATLIAAIMAVIVAVAIPVAGWLWSGFARRSARRAELADLSDRLIIAVARFGSALDVHHQLWVSGAAKAKVGVLALAELAEGWARYHEVWGGLGGASRAVMGWDFAGNAALVGSLAEPTAQIAATTLLLDRCGDERLATAGRTLADAALSMRDHGDKEALTVAMEVFAAERWRVAKRAPWWKRLASWPRRGARRPARVKAAT</sequence>
<comment type="caution">
    <text evidence="2">The sequence shown here is derived from an EMBL/GenBank/DDBJ whole genome shotgun (WGS) entry which is preliminary data.</text>
</comment>